<name>A0ABQ9X9W3_9EUKA</name>
<dbReference type="EMBL" id="JARBJD010000182">
    <property type="protein sequence ID" value="KAK2948194.1"/>
    <property type="molecule type" value="Genomic_DNA"/>
</dbReference>
<evidence type="ECO:0000313" key="3">
    <source>
        <dbReference type="EMBL" id="KAK2948194.1"/>
    </source>
</evidence>
<sequence length="527" mass="59418">MAPPKLPEPGHQFDLMLPSPDPRIDFPVSFTLLRPNETYGFSTALDLTNIFRLLPPQSIVSLHLAMLHEHQIVIVGSDASIVSDVSIGLVTMMTPFEWEHIFIPVLPASMVEYLGTPVPYVMGITKQNASGYESLLYGLIVVDVDVGEVFFPDMKKVPSNADGQMYLNLKHGTQPFTLNRRMFLSKPPSNVSHSAFPISKQLTKDFEQLVSAMNAKTIHHAVFSMKVLARISVFHAALIQSLKSPEVVMKGLINIELFQTLADSSLQPFLAMFVETSICQEYFERYSFIYKENQRREKRQASESFKHMSQHLLMEQMKNHSSMQGKGPQREAHRISVRRRTAVNMLKTTSIWERIAVFEKKDVAVAQAPRNPNPTPLTTDSPLKPIQLPNAGSNTPMIERSSDFRMILSSFENHLKHHPNPGVPKILTQTPQTRPPPKKTPPIPPDSRDERAVRPATIDLTSLALAACTQLEDDDDPEEIMRIPITPAHRNLHRLFERTVSALRKQNTQPIEDSLLGLIHDPSIIFN</sequence>
<protein>
    <submittedName>
        <fullName evidence="3">DENN (AEX-3) domain containing protein</fullName>
    </submittedName>
</protein>
<dbReference type="PANTHER" id="PTHR15288">
    <property type="entry name" value="DENN DOMAIN-CONTAINING PROTEIN 2"/>
    <property type="match status" value="1"/>
</dbReference>
<dbReference type="Pfam" id="PF02141">
    <property type="entry name" value="DENN"/>
    <property type="match status" value="1"/>
</dbReference>
<feature type="region of interest" description="Disordered" evidence="1">
    <location>
        <begin position="416"/>
        <end position="451"/>
    </location>
</feature>
<dbReference type="InterPro" id="IPR051942">
    <property type="entry name" value="DENN_domain_containing_2"/>
</dbReference>
<dbReference type="Gene3D" id="3.40.50.11500">
    <property type="match status" value="1"/>
</dbReference>
<comment type="caution">
    <text evidence="3">The sequence shown here is derived from an EMBL/GenBank/DDBJ whole genome shotgun (WGS) entry which is preliminary data.</text>
</comment>
<dbReference type="PROSITE" id="PS50211">
    <property type="entry name" value="DENN"/>
    <property type="match status" value="1"/>
</dbReference>
<gene>
    <name evidence="3" type="ORF">BLNAU_16903</name>
</gene>
<evidence type="ECO:0000313" key="4">
    <source>
        <dbReference type="Proteomes" id="UP001281761"/>
    </source>
</evidence>
<evidence type="ECO:0000256" key="1">
    <source>
        <dbReference type="SAM" id="MobiDB-lite"/>
    </source>
</evidence>
<proteinExistence type="predicted"/>
<feature type="region of interest" description="Disordered" evidence="1">
    <location>
        <begin position="368"/>
        <end position="392"/>
    </location>
</feature>
<accession>A0ABQ9X9W3</accession>
<reference evidence="3 4" key="1">
    <citation type="journal article" date="2022" name="bioRxiv">
        <title>Genomics of Preaxostyla Flagellates Illuminates Evolutionary Transitions and the Path Towards Mitochondrial Loss.</title>
        <authorList>
            <person name="Novak L.V.F."/>
            <person name="Treitli S.C."/>
            <person name="Pyrih J."/>
            <person name="Halakuc P."/>
            <person name="Pipaliya S.V."/>
            <person name="Vacek V."/>
            <person name="Brzon O."/>
            <person name="Soukal P."/>
            <person name="Eme L."/>
            <person name="Dacks J.B."/>
            <person name="Karnkowska A."/>
            <person name="Elias M."/>
            <person name="Hampl V."/>
        </authorList>
    </citation>
    <scope>NUCLEOTIDE SEQUENCE [LARGE SCALE GENOMIC DNA]</scope>
    <source>
        <strain evidence="3">NAU3</strain>
        <tissue evidence="3">Gut</tissue>
    </source>
</reference>
<dbReference type="InterPro" id="IPR001194">
    <property type="entry name" value="cDENN_dom"/>
</dbReference>
<dbReference type="InterPro" id="IPR043153">
    <property type="entry name" value="DENN_C"/>
</dbReference>
<dbReference type="SMART" id="SM00799">
    <property type="entry name" value="DENN"/>
    <property type="match status" value="1"/>
</dbReference>
<dbReference type="InterPro" id="IPR037516">
    <property type="entry name" value="Tripartite_DENN"/>
</dbReference>
<keyword evidence="4" id="KW-1185">Reference proteome</keyword>
<organism evidence="3 4">
    <name type="scientific">Blattamonas nauphoetae</name>
    <dbReference type="NCBI Taxonomy" id="2049346"/>
    <lineage>
        <taxon>Eukaryota</taxon>
        <taxon>Metamonada</taxon>
        <taxon>Preaxostyla</taxon>
        <taxon>Oxymonadida</taxon>
        <taxon>Blattamonas</taxon>
    </lineage>
</organism>
<dbReference type="Proteomes" id="UP001281761">
    <property type="component" value="Unassembled WGS sequence"/>
</dbReference>
<feature type="domain" description="UDENN" evidence="2">
    <location>
        <begin position="1"/>
        <end position="301"/>
    </location>
</feature>
<dbReference type="PANTHER" id="PTHR15288:SF0">
    <property type="entry name" value="UDENN DOMAIN-CONTAINING PROTEIN"/>
    <property type="match status" value="1"/>
</dbReference>
<evidence type="ECO:0000259" key="2">
    <source>
        <dbReference type="PROSITE" id="PS50211"/>
    </source>
</evidence>
<feature type="compositionally biased region" description="Pro residues" evidence="1">
    <location>
        <begin position="433"/>
        <end position="445"/>
    </location>
</feature>